<dbReference type="RefSeq" id="WP_141609620.1">
    <property type="nucleotide sequence ID" value="NZ_VIGC02000008.1"/>
</dbReference>
<evidence type="ECO:0000256" key="5">
    <source>
        <dbReference type="ARBA" id="ARBA00022989"/>
    </source>
</evidence>
<feature type="transmembrane region" description="Helical" evidence="7">
    <location>
        <begin position="21"/>
        <end position="43"/>
    </location>
</feature>
<evidence type="ECO:0000256" key="6">
    <source>
        <dbReference type="ARBA" id="ARBA00023136"/>
    </source>
</evidence>
<dbReference type="Gene3D" id="1.10.3720.10">
    <property type="entry name" value="MetI-like"/>
    <property type="match status" value="1"/>
</dbReference>
<feature type="transmembrane region" description="Helical" evidence="7">
    <location>
        <begin position="124"/>
        <end position="144"/>
    </location>
</feature>
<evidence type="ECO:0000256" key="1">
    <source>
        <dbReference type="ARBA" id="ARBA00004651"/>
    </source>
</evidence>
<dbReference type="InterPro" id="IPR000515">
    <property type="entry name" value="MetI-like"/>
</dbReference>
<organism evidence="9 10">
    <name type="scientific">Litorilinea aerophila</name>
    <dbReference type="NCBI Taxonomy" id="1204385"/>
    <lineage>
        <taxon>Bacteria</taxon>
        <taxon>Bacillati</taxon>
        <taxon>Chloroflexota</taxon>
        <taxon>Caldilineae</taxon>
        <taxon>Caldilineales</taxon>
        <taxon>Caldilineaceae</taxon>
        <taxon>Litorilinea</taxon>
    </lineage>
</organism>
<evidence type="ECO:0000259" key="8">
    <source>
        <dbReference type="PROSITE" id="PS50928"/>
    </source>
</evidence>
<dbReference type="AlphaFoldDB" id="A0A540VI76"/>
<proteinExistence type="inferred from homology"/>
<dbReference type="GO" id="GO:0005886">
    <property type="term" value="C:plasma membrane"/>
    <property type="evidence" value="ECO:0007669"/>
    <property type="project" value="UniProtKB-SubCell"/>
</dbReference>
<name>A0A540VI76_9CHLR</name>
<dbReference type="Proteomes" id="UP000317371">
    <property type="component" value="Unassembled WGS sequence"/>
</dbReference>
<reference evidence="9 10" key="1">
    <citation type="submission" date="2019-06" db="EMBL/GenBank/DDBJ databases">
        <title>Genome sequence of Litorilinea aerophila BAA-2444.</title>
        <authorList>
            <person name="Maclea K.S."/>
            <person name="Maurais E.G."/>
            <person name="Iannazzi L.C."/>
        </authorList>
    </citation>
    <scope>NUCLEOTIDE SEQUENCE [LARGE SCALE GENOMIC DNA]</scope>
    <source>
        <strain evidence="9 10">ATCC BAA-2444</strain>
    </source>
</reference>
<dbReference type="PANTHER" id="PTHR43744">
    <property type="entry name" value="ABC TRANSPORTER PERMEASE PROTEIN MG189-RELATED-RELATED"/>
    <property type="match status" value="1"/>
</dbReference>
<dbReference type="Pfam" id="PF00528">
    <property type="entry name" value="BPD_transp_1"/>
    <property type="match status" value="1"/>
</dbReference>
<feature type="transmembrane region" description="Helical" evidence="7">
    <location>
        <begin position="259"/>
        <end position="280"/>
    </location>
</feature>
<dbReference type="SUPFAM" id="SSF161098">
    <property type="entry name" value="MetI-like"/>
    <property type="match status" value="1"/>
</dbReference>
<protein>
    <submittedName>
        <fullName evidence="9">Carbohydrate ABC transporter permease</fullName>
    </submittedName>
</protein>
<feature type="transmembrane region" description="Helical" evidence="7">
    <location>
        <begin position="91"/>
        <end position="112"/>
    </location>
</feature>
<evidence type="ECO:0000256" key="4">
    <source>
        <dbReference type="ARBA" id="ARBA00022692"/>
    </source>
</evidence>
<evidence type="ECO:0000313" key="9">
    <source>
        <dbReference type="EMBL" id="TQE96475.1"/>
    </source>
</evidence>
<comment type="subcellular location">
    <subcellularLocation>
        <location evidence="1 7">Cell membrane</location>
        <topology evidence="1 7">Multi-pass membrane protein</topology>
    </subcellularLocation>
</comment>
<comment type="similarity">
    <text evidence="7">Belongs to the binding-protein-dependent transport system permease family.</text>
</comment>
<dbReference type="GO" id="GO:0055085">
    <property type="term" value="P:transmembrane transport"/>
    <property type="evidence" value="ECO:0007669"/>
    <property type="project" value="InterPro"/>
</dbReference>
<evidence type="ECO:0000256" key="3">
    <source>
        <dbReference type="ARBA" id="ARBA00022475"/>
    </source>
</evidence>
<keyword evidence="5 7" id="KW-1133">Transmembrane helix</keyword>
<accession>A0A540VI76</accession>
<dbReference type="CDD" id="cd06261">
    <property type="entry name" value="TM_PBP2"/>
    <property type="match status" value="1"/>
</dbReference>
<keyword evidence="2 7" id="KW-0813">Transport</keyword>
<evidence type="ECO:0000256" key="7">
    <source>
        <dbReference type="RuleBase" id="RU363032"/>
    </source>
</evidence>
<dbReference type="OrthoDB" id="9771544at2"/>
<evidence type="ECO:0000313" key="10">
    <source>
        <dbReference type="Proteomes" id="UP000317371"/>
    </source>
</evidence>
<keyword evidence="6 7" id="KW-0472">Membrane</keyword>
<keyword evidence="10" id="KW-1185">Reference proteome</keyword>
<evidence type="ECO:0000256" key="2">
    <source>
        <dbReference type="ARBA" id="ARBA00022448"/>
    </source>
</evidence>
<dbReference type="EMBL" id="VIGC01000008">
    <property type="protein sequence ID" value="TQE96475.1"/>
    <property type="molecule type" value="Genomic_DNA"/>
</dbReference>
<dbReference type="InParanoid" id="A0A540VI76"/>
<comment type="caution">
    <text evidence="9">The sequence shown here is derived from an EMBL/GenBank/DDBJ whole genome shotgun (WGS) entry which is preliminary data.</text>
</comment>
<feature type="transmembrane region" description="Helical" evidence="7">
    <location>
        <begin position="203"/>
        <end position="221"/>
    </location>
</feature>
<dbReference type="PANTHER" id="PTHR43744:SF12">
    <property type="entry name" value="ABC TRANSPORTER PERMEASE PROTEIN MG189-RELATED"/>
    <property type="match status" value="1"/>
</dbReference>
<keyword evidence="4 7" id="KW-0812">Transmembrane</keyword>
<gene>
    <name evidence="9" type="ORF">FKZ61_08285</name>
</gene>
<keyword evidence="3" id="KW-1003">Cell membrane</keyword>
<feature type="domain" description="ABC transmembrane type-1" evidence="8">
    <location>
        <begin position="87"/>
        <end position="280"/>
    </location>
</feature>
<dbReference type="InterPro" id="IPR035906">
    <property type="entry name" value="MetI-like_sf"/>
</dbReference>
<sequence>MVAAPSTVRPAARWSRRVMRLLTRLLLYLFLVLWTLIFIFPFYSMFVGSFMDDAALFSRDPHFWPKNGFDLTSYRQLFAEIGFGRPLFNSFYLAVVRTLGVLFFSSLAGFTFAKRRFPGRDKLFFLMLITMMLPTQITLIPWYLLMVKTFKWADTYWPFWLPEWANAFGIFWMRQYIAATIPDEMLEAAAIDGASVFGTFARIVLPLIMPGMAVLGILNFVDGFNQFLGPLLILTDPDKITAPLALANFKGTTVIAPRYSLMFAGSTLATIPLLVVFFAFQKQLVSGIMSGAIKG</sequence>
<dbReference type="PROSITE" id="PS50928">
    <property type="entry name" value="ABC_TM1"/>
    <property type="match status" value="1"/>
</dbReference>